<evidence type="ECO:0000259" key="2">
    <source>
        <dbReference type="Pfam" id="PF13581"/>
    </source>
</evidence>
<dbReference type="SUPFAM" id="SSF55874">
    <property type="entry name" value="ATPase domain of HSP90 chaperone/DNA topoisomerase II/histidine kinase"/>
    <property type="match status" value="1"/>
</dbReference>
<dbReference type="GO" id="GO:0005524">
    <property type="term" value="F:ATP binding"/>
    <property type="evidence" value="ECO:0007669"/>
    <property type="project" value="UniProtKB-KW"/>
</dbReference>
<name>A0A345HNK3_9ACTN</name>
<keyword evidence="1" id="KW-0418">Kinase</keyword>
<dbReference type="InterPro" id="IPR036890">
    <property type="entry name" value="HATPase_C_sf"/>
</dbReference>
<keyword evidence="3" id="KW-0547">Nucleotide-binding</keyword>
<dbReference type="CDD" id="cd16936">
    <property type="entry name" value="HATPase_RsbW-like"/>
    <property type="match status" value="1"/>
</dbReference>
<evidence type="ECO:0000313" key="3">
    <source>
        <dbReference type="EMBL" id="AXG78277.1"/>
    </source>
</evidence>
<dbReference type="Pfam" id="PF13581">
    <property type="entry name" value="HATPase_c_2"/>
    <property type="match status" value="1"/>
</dbReference>
<dbReference type="EMBL" id="CP031194">
    <property type="protein sequence ID" value="AXG78277.1"/>
    <property type="molecule type" value="Genomic_DNA"/>
</dbReference>
<protein>
    <submittedName>
        <fullName evidence="3">ATP-binding protein</fullName>
    </submittedName>
</protein>
<dbReference type="PANTHER" id="PTHR35526:SF3">
    <property type="entry name" value="ANTI-SIGMA-F FACTOR RSBW"/>
    <property type="match status" value="1"/>
</dbReference>
<gene>
    <name evidence="3" type="ORF">DVK44_11805</name>
</gene>
<reference evidence="4" key="1">
    <citation type="submission" date="2018-07" db="EMBL/GenBank/DDBJ databases">
        <authorList>
            <person name="Zhao J."/>
        </authorList>
    </citation>
    <scope>NUCLEOTIDE SEQUENCE [LARGE SCALE GENOMIC DNA]</scope>
    <source>
        <strain evidence="4">GSSD-12</strain>
    </source>
</reference>
<dbReference type="Proteomes" id="UP000253868">
    <property type="component" value="Chromosome"/>
</dbReference>
<feature type="domain" description="Histidine kinase/HSP90-like ATPase" evidence="2">
    <location>
        <begin position="42"/>
        <end position="140"/>
    </location>
</feature>
<dbReference type="Gene3D" id="3.30.565.10">
    <property type="entry name" value="Histidine kinase-like ATPase, C-terminal domain"/>
    <property type="match status" value="1"/>
</dbReference>
<dbReference type="InterPro" id="IPR003594">
    <property type="entry name" value="HATPase_dom"/>
</dbReference>
<keyword evidence="1" id="KW-0723">Serine/threonine-protein kinase</keyword>
<evidence type="ECO:0000256" key="1">
    <source>
        <dbReference type="ARBA" id="ARBA00022527"/>
    </source>
</evidence>
<organism evidence="3 4">
    <name type="scientific">Streptomyces paludis</name>
    <dbReference type="NCBI Taxonomy" id="2282738"/>
    <lineage>
        <taxon>Bacteria</taxon>
        <taxon>Bacillati</taxon>
        <taxon>Actinomycetota</taxon>
        <taxon>Actinomycetes</taxon>
        <taxon>Kitasatosporales</taxon>
        <taxon>Streptomycetaceae</taxon>
        <taxon>Streptomyces</taxon>
    </lineage>
</organism>
<evidence type="ECO:0000313" key="4">
    <source>
        <dbReference type="Proteomes" id="UP000253868"/>
    </source>
</evidence>
<dbReference type="OrthoDB" id="3476350at2"/>
<dbReference type="RefSeq" id="WP_114659641.1">
    <property type="nucleotide sequence ID" value="NZ_CP031194.1"/>
</dbReference>
<dbReference type="GO" id="GO:0004674">
    <property type="term" value="F:protein serine/threonine kinase activity"/>
    <property type="evidence" value="ECO:0007669"/>
    <property type="project" value="UniProtKB-KW"/>
</dbReference>
<keyword evidence="3" id="KW-0067">ATP-binding</keyword>
<proteinExistence type="predicted"/>
<accession>A0A345HNK3</accession>
<dbReference type="AlphaFoldDB" id="A0A345HNK3"/>
<dbReference type="PANTHER" id="PTHR35526">
    <property type="entry name" value="ANTI-SIGMA-F FACTOR RSBW-RELATED"/>
    <property type="match status" value="1"/>
</dbReference>
<sequence length="169" mass="18184">MPLHHPADPARSNRPPFILSALEAHGALPSPTGRPAYTQTLPCAPESARRARLLVSAACTAWELAGLVDSATLIVSELLANSVEHSGSRLVRVVVSHPEHGRVRVAVADNSRTQPTPRTAPDNAEDGRGLAVVQALADRWGTDVRRWGKLVWAECATAERATKDKVREP</sequence>
<keyword evidence="1" id="KW-0808">Transferase</keyword>
<keyword evidence="4" id="KW-1185">Reference proteome</keyword>
<dbReference type="InterPro" id="IPR050267">
    <property type="entry name" value="Anti-sigma-factor_SerPK"/>
</dbReference>
<dbReference type="KEGG" id="spad:DVK44_11805"/>